<comment type="similarity">
    <text evidence="8 9">Belongs to the TonB-dependent receptor family.</text>
</comment>
<dbReference type="Pfam" id="PF00593">
    <property type="entry name" value="TonB_dep_Rec_b-barrel"/>
    <property type="match status" value="1"/>
</dbReference>
<reference evidence="13" key="1">
    <citation type="submission" date="2020-03" db="EMBL/GenBank/DDBJ databases">
        <title>Psychroflexus Maritimus sp. nov., isolate from marine sediment.</title>
        <authorList>
            <person name="Zhong Y.-L."/>
        </authorList>
    </citation>
    <scope>NUCLEOTIDE SEQUENCE</scope>
    <source>
        <strain evidence="13">C1</strain>
    </source>
</reference>
<dbReference type="InterPro" id="IPR036942">
    <property type="entry name" value="Beta-barrel_TonB_sf"/>
</dbReference>
<evidence type="ECO:0000256" key="6">
    <source>
        <dbReference type="ARBA" id="ARBA00023136"/>
    </source>
</evidence>
<protein>
    <submittedName>
        <fullName evidence="13">TonB-dependent receptor</fullName>
    </submittedName>
</protein>
<keyword evidence="5 9" id="KW-0798">TonB box</keyword>
<gene>
    <name evidence="13" type="ORF">G7034_00535</name>
</gene>
<dbReference type="Gene3D" id="2.170.130.10">
    <property type="entry name" value="TonB-dependent receptor, plug domain"/>
    <property type="match status" value="1"/>
</dbReference>
<feature type="signal peptide" evidence="10">
    <location>
        <begin position="1"/>
        <end position="23"/>
    </location>
</feature>
<keyword evidence="4 8" id="KW-0812">Transmembrane</keyword>
<name>A0A967AB10_9FLAO</name>
<dbReference type="PANTHER" id="PTHR30442:SF0">
    <property type="entry name" value="FE(3+) DICITRATE TRANSPORT PROTEIN FECA"/>
    <property type="match status" value="1"/>
</dbReference>
<keyword evidence="10" id="KW-0732">Signal</keyword>
<dbReference type="Proteomes" id="UP000643701">
    <property type="component" value="Unassembled WGS sequence"/>
</dbReference>
<evidence type="ECO:0000313" key="13">
    <source>
        <dbReference type="EMBL" id="NGZ88736.1"/>
    </source>
</evidence>
<dbReference type="PROSITE" id="PS52016">
    <property type="entry name" value="TONB_DEPENDENT_REC_3"/>
    <property type="match status" value="1"/>
</dbReference>
<evidence type="ECO:0000256" key="3">
    <source>
        <dbReference type="ARBA" id="ARBA00022452"/>
    </source>
</evidence>
<keyword evidence="2 8" id="KW-0813">Transport</keyword>
<dbReference type="PANTHER" id="PTHR30442">
    <property type="entry name" value="IRON III DICITRATE TRANSPORT PROTEIN FECA"/>
    <property type="match status" value="1"/>
</dbReference>
<dbReference type="Pfam" id="PF07715">
    <property type="entry name" value="Plug"/>
    <property type="match status" value="1"/>
</dbReference>
<proteinExistence type="inferred from homology"/>
<dbReference type="AlphaFoldDB" id="A0A967AB10"/>
<dbReference type="InterPro" id="IPR037066">
    <property type="entry name" value="Plug_dom_sf"/>
</dbReference>
<sequence>MLNTSIKIACFFIALIAFIRVNAQEKDSPKKQTADDLLNEWATDSIEDLEEVIISANKMLGSKFEARNRTGSAYYISTEDLKKHNYFNIDRILGEVPGVNLYEEDGFGLRPNISIRGTNPERSRSITLMEDGVLIAPAPYAAPPAYYFPNVARMQSVEILKGSSQIQYGPFTTGGAINFVSTDIPDDFKAELSATYGSFGTANSLARFGDSSEQFGYVVEYLNTRSTGFKKLDGPGRTGFNRDDFMAKFSVNSKAEAKFQQSLQLKFQYAREKSDETYLGLTREDFDKTPFRRYAASQKDFMQTKNRHISLTHNFQFNPETQITTTAYNTDFSRNWFKLDRVTNIDGNDVGISQILDNPSMYPELMSWITGAANSPDDALRNKNNNRVYYSRGIQTKFDHHFYTGDIFHDIEVGFRYHRDEADRFQWYENFRMLDGRMSLTSAEAKGSESNRVDAAEAISAHMLYKIKFNNLSITPGLRYENVVMSRKNWGTVDLERTGFDLSERENNLSELIPGIGANYKLNNQFSFFGGAHKGFAPPSSQNGQDPEESINLELGSRFDFWGIQGELVGFFNDYSTMLGSNAAAGGGPFGDDLDVFNAGAALIKGIEFQVSYNLLEKNEKVSLPIHFSYTYTDARFNSDFEAPRSIWGNVESGDFMPYIAEHQWNTSIGLEYGKFSANINARYRGELRSMPGQGVIPTEESIESMFLIDATANYQVTPKLSLMVNAINLLDNEYPVARVPAGLRPGHPFGIYGGFRLVL</sequence>
<feature type="chain" id="PRO_5037307200" evidence="10">
    <location>
        <begin position="24"/>
        <end position="760"/>
    </location>
</feature>
<keyword evidence="6 8" id="KW-0472">Membrane</keyword>
<evidence type="ECO:0000256" key="8">
    <source>
        <dbReference type="PROSITE-ProRule" id="PRU01360"/>
    </source>
</evidence>
<keyword evidence="3 8" id="KW-1134">Transmembrane beta strand</keyword>
<dbReference type="SUPFAM" id="SSF56935">
    <property type="entry name" value="Porins"/>
    <property type="match status" value="1"/>
</dbReference>
<dbReference type="InterPro" id="IPR000531">
    <property type="entry name" value="Beta-barrel_TonB"/>
</dbReference>
<feature type="domain" description="TonB-dependent receptor plug" evidence="12">
    <location>
        <begin position="67"/>
        <end position="176"/>
    </location>
</feature>
<dbReference type="InterPro" id="IPR039426">
    <property type="entry name" value="TonB-dep_rcpt-like"/>
</dbReference>
<keyword evidence="13" id="KW-0675">Receptor</keyword>
<evidence type="ECO:0000259" key="12">
    <source>
        <dbReference type="Pfam" id="PF07715"/>
    </source>
</evidence>
<dbReference type="EMBL" id="JAANAS010000001">
    <property type="protein sequence ID" value="NGZ88736.1"/>
    <property type="molecule type" value="Genomic_DNA"/>
</dbReference>
<keyword evidence="14" id="KW-1185">Reference proteome</keyword>
<evidence type="ECO:0000256" key="2">
    <source>
        <dbReference type="ARBA" id="ARBA00022448"/>
    </source>
</evidence>
<organism evidence="13 14">
    <name type="scientific">Psychroflexus maritimus</name>
    <dbReference type="NCBI Taxonomy" id="2714865"/>
    <lineage>
        <taxon>Bacteria</taxon>
        <taxon>Pseudomonadati</taxon>
        <taxon>Bacteroidota</taxon>
        <taxon>Flavobacteriia</taxon>
        <taxon>Flavobacteriales</taxon>
        <taxon>Flavobacteriaceae</taxon>
        <taxon>Psychroflexus</taxon>
    </lineage>
</organism>
<dbReference type="GO" id="GO:0033214">
    <property type="term" value="P:siderophore-iron import into cell"/>
    <property type="evidence" value="ECO:0007669"/>
    <property type="project" value="TreeGrafter"/>
</dbReference>
<evidence type="ECO:0000256" key="9">
    <source>
        <dbReference type="RuleBase" id="RU003357"/>
    </source>
</evidence>
<keyword evidence="7 8" id="KW-0998">Cell outer membrane</keyword>
<evidence type="ECO:0000313" key="14">
    <source>
        <dbReference type="Proteomes" id="UP000643701"/>
    </source>
</evidence>
<evidence type="ECO:0000256" key="7">
    <source>
        <dbReference type="ARBA" id="ARBA00023237"/>
    </source>
</evidence>
<evidence type="ECO:0000256" key="10">
    <source>
        <dbReference type="SAM" id="SignalP"/>
    </source>
</evidence>
<dbReference type="InterPro" id="IPR012910">
    <property type="entry name" value="Plug_dom"/>
</dbReference>
<evidence type="ECO:0000256" key="1">
    <source>
        <dbReference type="ARBA" id="ARBA00004571"/>
    </source>
</evidence>
<comment type="subcellular location">
    <subcellularLocation>
        <location evidence="1 8">Cell outer membrane</location>
        <topology evidence="1 8">Multi-pass membrane protein</topology>
    </subcellularLocation>
</comment>
<dbReference type="Gene3D" id="2.40.170.20">
    <property type="entry name" value="TonB-dependent receptor, beta-barrel domain"/>
    <property type="match status" value="1"/>
</dbReference>
<dbReference type="RefSeq" id="WP_166399002.1">
    <property type="nucleotide sequence ID" value="NZ_JAANAS010000001.1"/>
</dbReference>
<dbReference type="GO" id="GO:0009279">
    <property type="term" value="C:cell outer membrane"/>
    <property type="evidence" value="ECO:0007669"/>
    <property type="project" value="UniProtKB-SubCell"/>
</dbReference>
<evidence type="ECO:0000256" key="5">
    <source>
        <dbReference type="ARBA" id="ARBA00023077"/>
    </source>
</evidence>
<accession>A0A967AB10</accession>
<comment type="caution">
    <text evidence="13">The sequence shown here is derived from an EMBL/GenBank/DDBJ whole genome shotgun (WGS) entry which is preliminary data.</text>
</comment>
<feature type="domain" description="TonB-dependent receptor-like beta-barrel" evidence="11">
    <location>
        <begin position="264"/>
        <end position="730"/>
    </location>
</feature>
<evidence type="ECO:0000256" key="4">
    <source>
        <dbReference type="ARBA" id="ARBA00022692"/>
    </source>
</evidence>
<evidence type="ECO:0000259" key="11">
    <source>
        <dbReference type="Pfam" id="PF00593"/>
    </source>
</evidence>